<dbReference type="PROSITE" id="PS50110">
    <property type="entry name" value="RESPONSE_REGULATORY"/>
    <property type="match status" value="1"/>
</dbReference>
<proteinExistence type="predicted"/>
<keyword evidence="4" id="KW-0597">Phosphoprotein</keyword>
<feature type="modified residue" description="4-aspartylphosphate" evidence="4">
    <location>
        <position position="55"/>
    </location>
</feature>
<dbReference type="Proteomes" id="UP000309668">
    <property type="component" value="Unassembled WGS sequence"/>
</dbReference>
<dbReference type="InterPro" id="IPR011006">
    <property type="entry name" value="CheY-like_superfamily"/>
</dbReference>
<dbReference type="SMART" id="SM00421">
    <property type="entry name" value="HTH_LUXR"/>
    <property type="match status" value="1"/>
</dbReference>
<evidence type="ECO:0000256" key="2">
    <source>
        <dbReference type="ARBA" id="ARBA00023125"/>
    </source>
</evidence>
<dbReference type="CDD" id="cd06170">
    <property type="entry name" value="LuxR_C_like"/>
    <property type="match status" value="1"/>
</dbReference>
<evidence type="ECO:0000256" key="4">
    <source>
        <dbReference type="PROSITE-ProRule" id="PRU00169"/>
    </source>
</evidence>
<dbReference type="SUPFAM" id="SSF52172">
    <property type="entry name" value="CheY-like"/>
    <property type="match status" value="1"/>
</dbReference>
<reference evidence="7 8" key="1">
    <citation type="submission" date="2019-05" db="EMBL/GenBank/DDBJ databases">
        <title>Erythrobacter marisflavi sp. nov., isolated from isolated from water of an estuary environment.</title>
        <authorList>
            <person name="Yoon J.-H."/>
        </authorList>
    </citation>
    <scope>NUCLEOTIDE SEQUENCE [LARGE SCALE GENOMIC DNA]</scope>
    <source>
        <strain evidence="7 8">KEM-5</strain>
    </source>
</reference>
<dbReference type="GO" id="GO:0006355">
    <property type="term" value="P:regulation of DNA-templated transcription"/>
    <property type="evidence" value="ECO:0007669"/>
    <property type="project" value="InterPro"/>
</dbReference>
<protein>
    <submittedName>
        <fullName evidence="7">Helix-turn-helix transcriptional regulator</fullName>
    </submittedName>
</protein>
<dbReference type="InterPro" id="IPR001789">
    <property type="entry name" value="Sig_transdc_resp-reg_receiver"/>
</dbReference>
<dbReference type="AlphaFoldDB" id="A0A5S3PCC1"/>
<evidence type="ECO:0000313" key="8">
    <source>
        <dbReference type="Proteomes" id="UP000309668"/>
    </source>
</evidence>
<dbReference type="InterPro" id="IPR000792">
    <property type="entry name" value="Tscrpt_reg_LuxR_C"/>
</dbReference>
<evidence type="ECO:0000259" key="5">
    <source>
        <dbReference type="PROSITE" id="PS50043"/>
    </source>
</evidence>
<dbReference type="PROSITE" id="PS50043">
    <property type="entry name" value="HTH_LUXR_2"/>
    <property type="match status" value="1"/>
</dbReference>
<dbReference type="InterPro" id="IPR016032">
    <property type="entry name" value="Sig_transdc_resp-reg_C-effctor"/>
</dbReference>
<dbReference type="Gene3D" id="1.10.10.10">
    <property type="entry name" value="Winged helix-like DNA-binding domain superfamily/Winged helix DNA-binding domain"/>
    <property type="match status" value="1"/>
</dbReference>
<name>A0A5S3PCC1_9SPHN</name>
<evidence type="ECO:0000256" key="3">
    <source>
        <dbReference type="ARBA" id="ARBA00023163"/>
    </source>
</evidence>
<keyword evidence="3" id="KW-0804">Transcription</keyword>
<keyword evidence="8" id="KW-1185">Reference proteome</keyword>
<keyword evidence="1" id="KW-0805">Transcription regulation</keyword>
<feature type="domain" description="Response regulatory" evidence="6">
    <location>
        <begin position="6"/>
        <end position="118"/>
    </location>
</feature>
<dbReference type="GO" id="GO:0000160">
    <property type="term" value="P:phosphorelay signal transduction system"/>
    <property type="evidence" value="ECO:0007669"/>
    <property type="project" value="InterPro"/>
</dbReference>
<sequence length="210" mass="23046">MRNTDTLHLIDGSSRSRAEMSHLIFGLGHHCEVYADVGELTLRPPEDGVVLACDDPQAGGIGGVLAALAELGIWLPIIATSPDPRPRRVVDAIRVGALDYLRTPLQPERLTEALGRIAKEAQAYADARRKMVAARSRISTLSPREREVLDWLAEGRSNKMIARELEISPRTVEIHRANMMVKLGACHAAQAVRLKIEAHLEESGNRVALN</sequence>
<dbReference type="Gene3D" id="3.40.50.2300">
    <property type="match status" value="1"/>
</dbReference>
<dbReference type="PANTHER" id="PTHR44688">
    <property type="entry name" value="DNA-BINDING TRANSCRIPTIONAL ACTIVATOR DEVR_DOSR"/>
    <property type="match status" value="1"/>
</dbReference>
<organism evidence="7 8">
    <name type="scientific">Qipengyuania marisflavi</name>
    <dbReference type="NCBI Taxonomy" id="2486356"/>
    <lineage>
        <taxon>Bacteria</taxon>
        <taxon>Pseudomonadati</taxon>
        <taxon>Pseudomonadota</taxon>
        <taxon>Alphaproteobacteria</taxon>
        <taxon>Sphingomonadales</taxon>
        <taxon>Erythrobacteraceae</taxon>
        <taxon>Qipengyuania</taxon>
    </lineage>
</organism>
<evidence type="ECO:0000313" key="7">
    <source>
        <dbReference type="EMBL" id="TMM50405.1"/>
    </source>
</evidence>
<comment type="caution">
    <text evidence="7">The sequence shown here is derived from an EMBL/GenBank/DDBJ whole genome shotgun (WGS) entry which is preliminary data.</text>
</comment>
<accession>A0A5S3PCC1</accession>
<keyword evidence="2" id="KW-0238">DNA-binding</keyword>
<evidence type="ECO:0000256" key="1">
    <source>
        <dbReference type="ARBA" id="ARBA00023015"/>
    </source>
</evidence>
<evidence type="ECO:0000259" key="6">
    <source>
        <dbReference type="PROSITE" id="PS50110"/>
    </source>
</evidence>
<dbReference type="SUPFAM" id="SSF46894">
    <property type="entry name" value="C-terminal effector domain of the bipartite response regulators"/>
    <property type="match status" value="1"/>
</dbReference>
<dbReference type="EMBL" id="VCAO01000001">
    <property type="protein sequence ID" value="TMM50405.1"/>
    <property type="molecule type" value="Genomic_DNA"/>
</dbReference>
<dbReference type="InterPro" id="IPR036388">
    <property type="entry name" value="WH-like_DNA-bd_sf"/>
</dbReference>
<dbReference type="OrthoDB" id="9782655at2"/>
<gene>
    <name evidence="7" type="ORF">FEV51_04335</name>
</gene>
<dbReference type="GO" id="GO:0003677">
    <property type="term" value="F:DNA binding"/>
    <property type="evidence" value="ECO:0007669"/>
    <property type="project" value="UniProtKB-KW"/>
</dbReference>
<dbReference type="Pfam" id="PF00196">
    <property type="entry name" value="GerE"/>
    <property type="match status" value="1"/>
</dbReference>
<dbReference type="PANTHER" id="PTHR44688:SF16">
    <property type="entry name" value="DNA-BINDING TRANSCRIPTIONAL ACTIVATOR DEVR_DOSR"/>
    <property type="match status" value="1"/>
</dbReference>
<feature type="domain" description="HTH luxR-type" evidence="5">
    <location>
        <begin position="134"/>
        <end position="199"/>
    </location>
</feature>
<dbReference type="PROSITE" id="PS00622">
    <property type="entry name" value="HTH_LUXR_1"/>
    <property type="match status" value="1"/>
</dbReference>
<dbReference type="PRINTS" id="PR00038">
    <property type="entry name" value="HTHLUXR"/>
</dbReference>